<dbReference type="Pfam" id="PF00076">
    <property type="entry name" value="RRM_1"/>
    <property type="match status" value="2"/>
</dbReference>
<evidence type="ECO:0000256" key="1">
    <source>
        <dbReference type="ARBA" id="ARBA00022884"/>
    </source>
</evidence>
<dbReference type="AlphaFoldDB" id="A0A0G2GWA5"/>
<dbReference type="InterPro" id="IPR035979">
    <property type="entry name" value="RBD_domain_sf"/>
</dbReference>
<dbReference type="GO" id="GO:0003723">
    <property type="term" value="F:RNA binding"/>
    <property type="evidence" value="ECO:0007669"/>
    <property type="project" value="UniProtKB-UniRule"/>
</dbReference>
<feature type="region of interest" description="Disordered" evidence="3">
    <location>
        <begin position="558"/>
        <end position="602"/>
    </location>
</feature>
<evidence type="ECO:0000256" key="2">
    <source>
        <dbReference type="PROSITE-ProRule" id="PRU00176"/>
    </source>
</evidence>
<evidence type="ECO:0000259" key="4">
    <source>
        <dbReference type="PROSITE" id="PS50102"/>
    </source>
</evidence>
<proteinExistence type="predicted"/>
<dbReference type="SUPFAM" id="SSF54928">
    <property type="entry name" value="RNA-binding domain, RBD"/>
    <property type="match status" value="2"/>
</dbReference>
<dbReference type="Gene3D" id="3.30.70.330">
    <property type="match status" value="2"/>
</dbReference>
<reference evidence="5 6" key="2">
    <citation type="submission" date="2015-05" db="EMBL/GenBank/DDBJ databases">
        <authorList>
            <person name="Morales-Cruz A."/>
            <person name="Amrine K.C."/>
            <person name="Cantu D."/>
        </authorList>
    </citation>
    <scope>NUCLEOTIDE SEQUENCE [LARGE SCALE GENOMIC DNA]</scope>
    <source>
        <strain evidence="5">UCRPC4</strain>
    </source>
</reference>
<dbReference type="Proteomes" id="UP000053317">
    <property type="component" value="Unassembled WGS sequence"/>
</dbReference>
<dbReference type="OrthoDB" id="271725at2759"/>
<sequence>MYTQEREQSDKAPTMPSQTSAAQGQVPAARYGYNPGVYGSASSQGVTYPAYATTMPSIKTNGPSGAQNAYDARTTFNTNPLFVLNNGQVFPGMGPGTAYGQQATTSVENTTGLGYVPSGVFPNFINSTNIVQAGLPGYTWPYSLSAENPGLVDTRRASWSSSEDLMPPTPLTGPVDYWTAADRSGLLGLPYISPSPPVLTQSYMPGNPYQHMKCSDNNSYELINMDALTSQSPAIPRAVPAMWSNQADLTLAKCLQNPEGITNVYIRGFLPDTTDDDLKGYAARFGEIESHKAIIDMETGKCKGFGFVKYYHPASAENCIRGFFHLGYQASYAQKSRNSRLKDLEDKASANVYCTGVPVNWNEADLRDHFLPYHAVSEKIVRDELTGVSKEVGFARFESREIAEKVLQDFHMVTAKDGIKLSLRFADTKAQKQLKAEQSKQRLWRSKEYDYSVEHSVSPPTPLHRLNPGTVHISPVSPLSYQSPPDLANNFTPATSVSPPNVADMTKSLETLKVTSGSWPMRGGLASITNTPSYRPAKYPVAGRNIFSESVPVAPITQSKVPLPEVVKPSASTPSPRKTVDKADEASPIGKENFRTTPTSVK</sequence>
<feature type="region of interest" description="Disordered" evidence="3">
    <location>
        <begin position="1"/>
        <end position="24"/>
    </location>
</feature>
<evidence type="ECO:0000313" key="6">
    <source>
        <dbReference type="Proteomes" id="UP000053317"/>
    </source>
</evidence>
<feature type="compositionally biased region" description="Basic and acidic residues" evidence="3">
    <location>
        <begin position="1"/>
        <end position="10"/>
    </location>
</feature>
<feature type="domain" description="RRM" evidence="4">
    <location>
        <begin position="262"/>
        <end position="346"/>
    </location>
</feature>
<keyword evidence="1 2" id="KW-0694">RNA-binding</keyword>
<keyword evidence="6" id="KW-1185">Reference proteome</keyword>
<dbReference type="PROSITE" id="PS50102">
    <property type="entry name" value="RRM"/>
    <property type="match status" value="2"/>
</dbReference>
<dbReference type="InterPro" id="IPR012677">
    <property type="entry name" value="Nucleotide-bd_a/b_plait_sf"/>
</dbReference>
<name>A0A0G2GWA5_PHACM</name>
<dbReference type="InterPro" id="IPR000504">
    <property type="entry name" value="RRM_dom"/>
</dbReference>
<dbReference type="EMBL" id="LCWF01000024">
    <property type="protein sequence ID" value="KKY27508.1"/>
    <property type="molecule type" value="Genomic_DNA"/>
</dbReference>
<dbReference type="InterPro" id="IPR052462">
    <property type="entry name" value="SLIRP/GR-RBP-like"/>
</dbReference>
<accession>A0A0G2GWA5</accession>
<evidence type="ECO:0000256" key="3">
    <source>
        <dbReference type="SAM" id="MobiDB-lite"/>
    </source>
</evidence>
<evidence type="ECO:0000313" key="5">
    <source>
        <dbReference type="EMBL" id="KKY27508.1"/>
    </source>
</evidence>
<reference evidence="5 6" key="1">
    <citation type="submission" date="2015-05" db="EMBL/GenBank/DDBJ databases">
        <title>Distinctive expansion of gene families associated with plant cell wall degradation and secondary metabolism in the genomes of grapevine trunk pathogens.</title>
        <authorList>
            <person name="Lawrence D.P."/>
            <person name="Travadon R."/>
            <person name="Rolshausen P.E."/>
            <person name="Baumgartner K."/>
        </authorList>
    </citation>
    <scope>NUCLEOTIDE SEQUENCE [LARGE SCALE GENOMIC DNA]</scope>
    <source>
        <strain evidence="5">UCRPC4</strain>
    </source>
</reference>
<comment type="caution">
    <text evidence="5">The sequence shown here is derived from an EMBL/GenBank/DDBJ whole genome shotgun (WGS) entry which is preliminary data.</text>
</comment>
<dbReference type="PANTHER" id="PTHR48027">
    <property type="entry name" value="HETEROGENEOUS NUCLEAR RIBONUCLEOPROTEIN 87F-RELATED"/>
    <property type="match status" value="1"/>
</dbReference>
<organism evidence="5 6">
    <name type="scientific">Phaeomoniella chlamydospora</name>
    <name type="common">Phaeoacremonium chlamydosporum</name>
    <dbReference type="NCBI Taxonomy" id="158046"/>
    <lineage>
        <taxon>Eukaryota</taxon>
        <taxon>Fungi</taxon>
        <taxon>Dikarya</taxon>
        <taxon>Ascomycota</taxon>
        <taxon>Pezizomycotina</taxon>
        <taxon>Eurotiomycetes</taxon>
        <taxon>Chaetothyriomycetidae</taxon>
        <taxon>Phaeomoniellales</taxon>
        <taxon>Phaeomoniellaceae</taxon>
        <taxon>Phaeomoniella</taxon>
    </lineage>
</organism>
<feature type="domain" description="RRM" evidence="4">
    <location>
        <begin position="350"/>
        <end position="441"/>
    </location>
</feature>
<dbReference type="SMART" id="SM00360">
    <property type="entry name" value="RRM"/>
    <property type="match status" value="2"/>
</dbReference>
<gene>
    <name evidence="5" type="ORF">UCRPC4_g01103</name>
</gene>
<protein>
    <submittedName>
        <fullName evidence="5">Putative rna binding protein mssp-2</fullName>
    </submittedName>
</protein>